<dbReference type="STRING" id="411467.BACCAP_02518"/>
<gene>
    <name evidence="1" type="ORF">BACCAP_02518</name>
</gene>
<dbReference type="Proteomes" id="UP000003639">
    <property type="component" value="Unassembled WGS sequence"/>
</dbReference>
<protein>
    <recommendedName>
        <fullName evidence="3">Schlafen group 3-like DNA/RNA helicase domain-containing protein</fullName>
    </recommendedName>
</protein>
<dbReference type="SUPFAM" id="SSF52540">
    <property type="entry name" value="P-loop containing nucleoside triphosphate hydrolases"/>
    <property type="match status" value="2"/>
</dbReference>
<name>A6NWC5_9FIRM</name>
<evidence type="ECO:0000313" key="2">
    <source>
        <dbReference type="Proteomes" id="UP000003639"/>
    </source>
</evidence>
<dbReference type="EMBL" id="AAXG02000015">
    <property type="protein sequence ID" value="EDM99782.1"/>
    <property type="molecule type" value="Genomic_DNA"/>
</dbReference>
<evidence type="ECO:0000313" key="1">
    <source>
        <dbReference type="EMBL" id="EDM99782.1"/>
    </source>
</evidence>
<comment type="caution">
    <text evidence="1">The sequence shown here is derived from an EMBL/GenBank/DDBJ whole genome shotgun (WGS) entry which is preliminary data.</text>
</comment>
<reference evidence="1 2" key="1">
    <citation type="submission" date="2007-04" db="EMBL/GenBank/DDBJ databases">
        <authorList>
            <person name="Fulton L."/>
            <person name="Clifton S."/>
            <person name="Fulton B."/>
            <person name="Xu J."/>
            <person name="Minx P."/>
            <person name="Pepin K.H."/>
            <person name="Johnson M."/>
            <person name="Thiruvilangam P."/>
            <person name="Bhonagiri V."/>
            <person name="Nash W.E."/>
            <person name="Mardis E.R."/>
            <person name="Wilson R.K."/>
        </authorList>
    </citation>
    <scope>NUCLEOTIDE SEQUENCE [LARGE SCALE GENOMIC DNA]</scope>
    <source>
        <strain evidence="1 2">ATCC 29799</strain>
    </source>
</reference>
<accession>A6NWC5</accession>
<evidence type="ECO:0008006" key="3">
    <source>
        <dbReference type="Google" id="ProtNLM"/>
    </source>
</evidence>
<dbReference type="Gene3D" id="3.40.50.300">
    <property type="entry name" value="P-loop containing nucleotide triphosphate hydrolases"/>
    <property type="match status" value="1"/>
</dbReference>
<keyword evidence="2" id="KW-1185">Reference proteome</keyword>
<dbReference type="AlphaFoldDB" id="A6NWC5"/>
<reference evidence="1 2" key="2">
    <citation type="submission" date="2007-06" db="EMBL/GenBank/DDBJ databases">
        <title>Draft genome sequence of Pseudoflavonifractor capillosus ATCC 29799.</title>
        <authorList>
            <person name="Sudarsanam P."/>
            <person name="Ley R."/>
            <person name="Guruge J."/>
            <person name="Turnbaugh P.J."/>
            <person name="Mahowald M."/>
            <person name="Liep D."/>
            <person name="Gordon J."/>
        </authorList>
    </citation>
    <scope>NUCLEOTIDE SEQUENCE [LARGE SCALE GENOMIC DNA]</scope>
    <source>
        <strain evidence="1 2">ATCC 29799</strain>
    </source>
</reference>
<dbReference type="eggNOG" id="COG0507">
    <property type="taxonomic scope" value="Bacteria"/>
</dbReference>
<organism evidence="1 2">
    <name type="scientific">Pseudoflavonifractor capillosus ATCC 29799</name>
    <dbReference type="NCBI Taxonomy" id="411467"/>
    <lineage>
        <taxon>Bacteria</taxon>
        <taxon>Bacillati</taxon>
        <taxon>Bacillota</taxon>
        <taxon>Clostridia</taxon>
        <taxon>Eubacteriales</taxon>
        <taxon>Oscillospiraceae</taxon>
        <taxon>Pseudoflavonifractor</taxon>
    </lineage>
</organism>
<dbReference type="InterPro" id="IPR027417">
    <property type="entry name" value="P-loop_NTPase"/>
</dbReference>
<proteinExistence type="predicted"/>
<sequence>MNFKNNNTYSKENVMKNKLFSLSDMVKLQDNSEVSEPYVRYLCGLEPEHQYRHQEVMDIAALLSCISVSTDKLEGFLYGYVVPQLNKEFDLLKISETDCLNVELKSGTVSPEKLQRQLRQNFHYLKLLNRKLHLYVFISSSKKIYTMTHDFELVESSLEELVSALNSVYTYEFVDLDAVFLPNNILVSPLNSPDCFLKEDYLLTENQENIKKAVMEHIRTNTQGRFVGITGGPGTGKTLVVYDIARELSTTMKVLLVHSGILCDGHFELNKQLDKY</sequence>